<reference evidence="2" key="1">
    <citation type="journal article" date="2020" name="Stud. Mycol.">
        <title>101 Dothideomycetes genomes: a test case for predicting lifestyles and emergence of pathogens.</title>
        <authorList>
            <person name="Haridas S."/>
            <person name="Albert R."/>
            <person name="Binder M."/>
            <person name="Bloem J."/>
            <person name="Labutti K."/>
            <person name="Salamov A."/>
            <person name="Andreopoulos B."/>
            <person name="Baker S."/>
            <person name="Barry K."/>
            <person name="Bills G."/>
            <person name="Bluhm B."/>
            <person name="Cannon C."/>
            <person name="Castanera R."/>
            <person name="Culley D."/>
            <person name="Daum C."/>
            <person name="Ezra D."/>
            <person name="Gonzalez J."/>
            <person name="Henrissat B."/>
            <person name="Kuo A."/>
            <person name="Liang C."/>
            <person name="Lipzen A."/>
            <person name="Lutzoni F."/>
            <person name="Magnuson J."/>
            <person name="Mondo S."/>
            <person name="Nolan M."/>
            <person name="Ohm R."/>
            <person name="Pangilinan J."/>
            <person name="Park H.-J."/>
            <person name="Ramirez L."/>
            <person name="Alfaro M."/>
            <person name="Sun H."/>
            <person name="Tritt A."/>
            <person name="Yoshinaga Y."/>
            <person name="Zwiers L.-H."/>
            <person name="Turgeon B."/>
            <person name="Goodwin S."/>
            <person name="Spatafora J."/>
            <person name="Crous P."/>
            <person name="Grigoriev I."/>
        </authorList>
    </citation>
    <scope>NUCLEOTIDE SEQUENCE</scope>
    <source>
        <strain evidence="2">CBS 107.79</strain>
    </source>
</reference>
<name>A0A6A5VM39_9PLEO</name>
<keyword evidence="3" id="KW-1185">Reference proteome</keyword>
<feature type="signal peptide" evidence="1">
    <location>
        <begin position="1"/>
        <end position="19"/>
    </location>
</feature>
<sequence>MRTAAIVLLLLSSGILGNAFGLGELSCLVSTSATASYASPGSVLRSNVPAVTEIVDGSLVEPLDLRQAPAVAPVAPLPAAAAIPVTSDANPNVAVAPAIPIAPTAPTADPNTAIAPAVPVAPGVAPANPAAIPPVVAPAAPAGILPTPPTSLLLTRPPNELAPTYILSAFVTVQWLETRIGTKQTWLPHTVTIHQEALSDAAVPPGRGEIGMGTLTGHPGATKTIIKGAAETKGPEWKVGVMAAMGVGIAGLV</sequence>
<protein>
    <recommendedName>
        <fullName evidence="4">Spondin domain-containing protein</fullName>
    </recommendedName>
</protein>
<gene>
    <name evidence="2" type="ORF">BU23DRAFT_595339</name>
</gene>
<evidence type="ECO:0008006" key="4">
    <source>
        <dbReference type="Google" id="ProtNLM"/>
    </source>
</evidence>
<dbReference type="Proteomes" id="UP000800036">
    <property type="component" value="Unassembled WGS sequence"/>
</dbReference>
<accession>A0A6A5VM39</accession>
<proteinExistence type="predicted"/>
<dbReference type="OrthoDB" id="5406216at2759"/>
<dbReference type="EMBL" id="ML976659">
    <property type="protein sequence ID" value="KAF1978773.1"/>
    <property type="molecule type" value="Genomic_DNA"/>
</dbReference>
<feature type="chain" id="PRO_5025613096" description="Spondin domain-containing protein" evidence="1">
    <location>
        <begin position="20"/>
        <end position="253"/>
    </location>
</feature>
<evidence type="ECO:0000313" key="2">
    <source>
        <dbReference type="EMBL" id="KAF1978773.1"/>
    </source>
</evidence>
<dbReference type="AlphaFoldDB" id="A0A6A5VM39"/>
<evidence type="ECO:0000313" key="3">
    <source>
        <dbReference type="Proteomes" id="UP000800036"/>
    </source>
</evidence>
<organism evidence="2 3">
    <name type="scientific">Bimuria novae-zelandiae CBS 107.79</name>
    <dbReference type="NCBI Taxonomy" id="1447943"/>
    <lineage>
        <taxon>Eukaryota</taxon>
        <taxon>Fungi</taxon>
        <taxon>Dikarya</taxon>
        <taxon>Ascomycota</taxon>
        <taxon>Pezizomycotina</taxon>
        <taxon>Dothideomycetes</taxon>
        <taxon>Pleosporomycetidae</taxon>
        <taxon>Pleosporales</taxon>
        <taxon>Massarineae</taxon>
        <taxon>Didymosphaeriaceae</taxon>
        <taxon>Bimuria</taxon>
    </lineage>
</organism>
<evidence type="ECO:0000256" key="1">
    <source>
        <dbReference type="SAM" id="SignalP"/>
    </source>
</evidence>
<keyword evidence="1" id="KW-0732">Signal</keyword>